<feature type="chain" id="PRO_5039470240" evidence="4">
    <location>
        <begin position="28"/>
        <end position="395"/>
    </location>
</feature>
<dbReference type="Pfam" id="PF03403">
    <property type="entry name" value="PAF-AH_p_II"/>
    <property type="match status" value="1"/>
</dbReference>
<dbReference type="Proteomes" id="UP000005940">
    <property type="component" value="Chromosome"/>
</dbReference>
<keyword evidence="3" id="KW-0443">Lipid metabolism</keyword>
<evidence type="ECO:0000256" key="1">
    <source>
        <dbReference type="ARBA" id="ARBA00022801"/>
    </source>
</evidence>
<protein>
    <submittedName>
        <fullName evidence="5">Alpha/beta hydrolase</fullName>
    </submittedName>
</protein>
<feature type="signal peptide" evidence="4">
    <location>
        <begin position="1"/>
        <end position="27"/>
    </location>
</feature>
<dbReference type="EMBL" id="CP029159">
    <property type="protein sequence ID" value="QKM70937.1"/>
    <property type="molecule type" value="Genomic_DNA"/>
</dbReference>
<evidence type="ECO:0000256" key="4">
    <source>
        <dbReference type="SAM" id="SignalP"/>
    </source>
</evidence>
<dbReference type="PANTHER" id="PTHR10272">
    <property type="entry name" value="PLATELET-ACTIVATING FACTOR ACETYLHYDROLASE"/>
    <property type="match status" value="1"/>
</dbReference>
<proteinExistence type="predicted"/>
<dbReference type="PANTHER" id="PTHR10272:SF0">
    <property type="entry name" value="PLATELET-ACTIVATING FACTOR ACETYLHYDROLASE"/>
    <property type="match status" value="1"/>
</dbReference>
<keyword evidence="6" id="KW-1185">Reference proteome</keyword>
<dbReference type="GO" id="GO:0016042">
    <property type="term" value="P:lipid catabolic process"/>
    <property type="evidence" value="ECO:0007669"/>
    <property type="project" value="UniProtKB-KW"/>
</dbReference>
<accession>I2MUD0</accession>
<evidence type="ECO:0000313" key="6">
    <source>
        <dbReference type="Proteomes" id="UP000005940"/>
    </source>
</evidence>
<evidence type="ECO:0000256" key="3">
    <source>
        <dbReference type="ARBA" id="ARBA00023098"/>
    </source>
</evidence>
<organism evidence="5 6">
    <name type="scientific">Streptomyces tsukubensis (strain DSM 42081 / NBRC 108919 / NRRL 18488 / 9993)</name>
    <dbReference type="NCBI Taxonomy" id="1114943"/>
    <lineage>
        <taxon>Bacteria</taxon>
        <taxon>Bacillati</taxon>
        <taxon>Actinomycetota</taxon>
        <taxon>Actinomycetes</taxon>
        <taxon>Kitasatosporales</taxon>
        <taxon>Streptomycetaceae</taxon>
        <taxon>Streptomyces</taxon>
    </lineage>
</organism>
<evidence type="ECO:0000313" key="5">
    <source>
        <dbReference type="EMBL" id="QKM70937.1"/>
    </source>
</evidence>
<dbReference type="SUPFAM" id="SSF53474">
    <property type="entry name" value="alpha/beta-Hydrolases"/>
    <property type="match status" value="1"/>
</dbReference>
<evidence type="ECO:0000256" key="2">
    <source>
        <dbReference type="ARBA" id="ARBA00022963"/>
    </source>
</evidence>
<dbReference type="InterPro" id="IPR029058">
    <property type="entry name" value="AB_hydrolase_fold"/>
</dbReference>
<dbReference type="GO" id="GO:0003847">
    <property type="term" value="F:1-alkyl-2-acetylglycerophosphocholine esterase activity"/>
    <property type="evidence" value="ECO:0007669"/>
    <property type="project" value="TreeGrafter"/>
</dbReference>
<dbReference type="RefSeq" id="WP_006350657.1">
    <property type="nucleotide sequence ID" value="NZ_CP029159.1"/>
</dbReference>
<keyword evidence="2" id="KW-0442">Lipid degradation</keyword>
<name>I2MUD0_STRT9</name>
<dbReference type="AlphaFoldDB" id="I2MUD0"/>
<dbReference type="Gene3D" id="3.40.50.1820">
    <property type="entry name" value="alpha/beta hydrolase"/>
    <property type="match status" value="1"/>
</dbReference>
<keyword evidence="4" id="KW-0732">Signal</keyword>
<gene>
    <name evidence="5" type="ORF">STSU_031175</name>
</gene>
<reference evidence="5 6" key="1">
    <citation type="journal article" date="2012" name="J. Bacteriol.">
        <title>Draft genome of Streptomyces tsukubaensis NRRL 18488, the producer of the clinically important immunosuppressant tacrolimus (FK506).</title>
        <authorList>
            <person name="Barreiro C."/>
            <person name="Prieto C."/>
            <person name="Sola-Landa A."/>
            <person name="Solera E."/>
            <person name="Martinez-Castro M."/>
            <person name="Perez-Redondo R."/>
            <person name="Garcia-Estrada C."/>
            <person name="Aparicio J.F."/>
            <person name="Fernandez-Martinez L.T."/>
            <person name="Santos-Aberturas J."/>
            <person name="Salehi-Najafabadi Z."/>
            <person name="Rodriguez-Garcia A."/>
            <person name="Tauch A."/>
            <person name="Martin J.F."/>
        </authorList>
    </citation>
    <scope>NUCLEOTIDE SEQUENCE [LARGE SCALE GENOMIC DNA]</scope>
    <source>
        <strain evidence="6">DSM 42081 / NBRC 108919 / NRRL 18488 / 9993</strain>
    </source>
</reference>
<sequence length="395" mass="41107">MISNRRGPVAALLALAVTLPLVQTAVAAPAAESAPVAREAAARKVELPRPTGPHTVGVSTLRLTQPGRPDPWVPEAGARQTLATLHYPAAAGTGGGARPYVTLDEARALAEHLGPEAIPPGSEGPLAATRSWARQEARPVHGKFPLVVLSPGFGAPRSSQTHLAEDLASRGYVVASVDHAYESAASAFPGRGVLPCVACVKAENGEISYADVTRERAKDVSYLLDRLTGPRSVWKHSGTIDARKIGMAGHSIGGASAAHTMATDARVDAGINMDGSFFIPIPAGGLDGRPFLLLGAGDSGPGSGDASWDEGWRQLSGWKRWLSVRGSGHGDFSDLPVLTDALGAPRAPGTLPGDRMSRINRTYAAAFFDRHLKGAPRPVLNGPTAAHPEVVFHAP</sequence>
<keyword evidence="1 5" id="KW-0378">Hydrolase</keyword>